<dbReference type="PANTHER" id="PTHR33393:SF11">
    <property type="entry name" value="POLYGLUTAMINE SYNTHESIS ACCESSORY PROTEIN RV0574C-RELATED"/>
    <property type="match status" value="1"/>
</dbReference>
<reference evidence="4" key="1">
    <citation type="journal article" date="2019" name="Int. J. Syst. Evol. Microbiol.">
        <title>The Global Catalogue of Microorganisms (GCM) 10K type strain sequencing project: providing services to taxonomists for standard genome sequencing and annotation.</title>
        <authorList>
            <consortium name="The Broad Institute Genomics Platform"/>
            <consortium name="The Broad Institute Genome Sequencing Center for Infectious Disease"/>
            <person name="Wu L."/>
            <person name="Ma J."/>
        </authorList>
    </citation>
    <scope>NUCLEOTIDE SEQUENCE [LARGE SCALE GENOMIC DNA]</scope>
    <source>
        <strain evidence="4">CECT 8472</strain>
    </source>
</reference>
<name>A0ABV8UHS6_9PROT</name>
<evidence type="ECO:0000313" key="4">
    <source>
        <dbReference type="Proteomes" id="UP001595799"/>
    </source>
</evidence>
<comment type="caution">
    <text evidence="3">The sequence shown here is derived from an EMBL/GenBank/DDBJ whole genome shotgun (WGS) entry which is preliminary data.</text>
</comment>
<gene>
    <name evidence="3" type="ORF">ACFOW6_04155</name>
</gene>
<dbReference type="SMART" id="SM00854">
    <property type="entry name" value="PGA_cap"/>
    <property type="match status" value="1"/>
</dbReference>
<dbReference type="SUPFAM" id="SSF56300">
    <property type="entry name" value="Metallo-dependent phosphatases"/>
    <property type="match status" value="1"/>
</dbReference>
<dbReference type="Gene3D" id="3.60.21.10">
    <property type="match status" value="1"/>
</dbReference>
<protein>
    <submittedName>
        <fullName evidence="3">CapA family protein</fullName>
    </submittedName>
</protein>
<proteinExistence type="inferred from homology"/>
<evidence type="ECO:0000259" key="2">
    <source>
        <dbReference type="SMART" id="SM00854"/>
    </source>
</evidence>
<feature type="domain" description="Capsule synthesis protein CapA" evidence="2">
    <location>
        <begin position="6"/>
        <end position="287"/>
    </location>
</feature>
<dbReference type="InterPro" id="IPR029052">
    <property type="entry name" value="Metallo-depent_PP-like"/>
</dbReference>
<accession>A0ABV8UHS6</accession>
<keyword evidence="4" id="KW-1185">Reference proteome</keyword>
<dbReference type="InterPro" id="IPR019079">
    <property type="entry name" value="Capsule_synth_CapA"/>
</dbReference>
<dbReference type="EMBL" id="JBHSCW010000002">
    <property type="protein sequence ID" value="MFC4350732.1"/>
    <property type="molecule type" value="Genomic_DNA"/>
</dbReference>
<organism evidence="3 4">
    <name type="scientific">Fodinicurvata halophila</name>
    <dbReference type="NCBI Taxonomy" id="1419723"/>
    <lineage>
        <taxon>Bacteria</taxon>
        <taxon>Pseudomonadati</taxon>
        <taxon>Pseudomonadota</taxon>
        <taxon>Alphaproteobacteria</taxon>
        <taxon>Rhodospirillales</taxon>
        <taxon>Rhodovibrionaceae</taxon>
        <taxon>Fodinicurvata</taxon>
    </lineage>
</organism>
<dbReference type="InterPro" id="IPR052169">
    <property type="entry name" value="CW_Biosynth-Accessory"/>
</dbReference>
<dbReference type="PANTHER" id="PTHR33393">
    <property type="entry name" value="POLYGLUTAMINE SYNTHESIS ACCESSORY PROTEIN RV0574C-RELATED"/>
    <property type="match status" value="1"/>
</dbReference>
<dbReference type="RefSeq" id="WP_382421077.1">
    <property type="nucleotide sequence ID" value="NZ_JBHSCW010000002.1"/>
</dbReference>
<comment type="similarity">
    <text evidence="1">Belongs to the CapA family.</text>
</comment>
<dbReference type="CDD" id="cd07381">
    <property type="entry name" value="MPP_CapA"/>
    <property type="match status" value="1"/>
</dbReference>
<dbReference type="Proteomes" id="UP001595799">
    <property type="component" value="Unassembled WGS sequence"/>
</dbReference>
<evidence type="ECO:0000256" key="1">
    <source>
        <dbReference type="ARBA" id="ARBA00005662"/>
    </source>
</evidence>
<evidence type="ECO:0000313" key="3">
    <source>
        <dbReference type="EMBL" id="MFC4350732.1"/>
    </source>
</evidence>
<sequence>MDAPLKLFLCGDVMTGRGVDQILPHPTDPTLHEDFVRSAHGYVDLAEQRSGPIPRPAPFDYIWGDALAALTDRAPALRIANLETALTARGHPEPKGINYRMHPENATCLSAAGLDCCVLANNHVLDWGAQGLGDTLATLKGLGIACCGAGANEGAAAAPAILSAGQDRRILVFSYACPSSGVPRHWAAGPERAGVNLLASLQRAQVDRVASWIARWRQPGDSVVLSLHWGPNWGHDIPAAHREFACELIERGAADLVHGHSSHHPLGLECHEGKLILYGCGDFINDYEGIGGHTDYRPELVLGYLAELDPTHRRLETLEMLPFRTRRFRLQHATGEEASWLAGTLNRNLPVQDQRVLLSEENSLRLSF</sequence>
<dbReference type="Pfam" id="PF09587">
    <property type="entry name" value="PGA_cap"/>
    <property type="match status" value="1"/>
</dbReference>